<dbReference type="WBParaSite" id="nRc.2.0.1.t15929-RA">
    <property type="protein sequence ID" value="nRc.2.0.1.t15929-RA"/>
    <property type="gene ID" value="nRc.2.0.1.g15929"/>
</dbReference>
<keyword evidence="4" id="KW-1185">Reference proteome</keyword>
<protein>
    <submittedName>
        <fullName evidence="5">Peptidoglycan binding-like domain-containing protein</fullName>
    </submittedName>
</protein>
<dbReference type="InterPro" id="IPR036366">
    <property type="entry name" value="PGBDSf"/>
</dbReference>
<feature type="region of interest" description="Disordered" evidence="2">
    <location>
        <begin position="59"/>
        <end position="90"/>
    </location>
</feature>
<evidence type="ECO:0000259" key="3">
    <source>
        <dbReference type="Pfam" id="PF01471"/>
    </source>
</evidence>
<dbReference type="Pfam" id="PF01471">
    <property type="entry name" value="PG_binding_1"/>
    <property type="match status" value="1"/>
</dbReference>
<sequence>MIFMQMYIFKLDKVRWQQDLASYTFGQFHRKGTANINADDLSQKPAELTVVCLEKPQEEKPIHVSEKSKAEAKGKETQPEGEEEITSGQAIKDRRNYQTITRMLFSAKNCTKYTYLKQFGYLKSLPPPKGQTADFMKNYESDKKEKQQKALKQFQSFAGLPVTGKLDDATKAKMLAPRCSLADVDGLRKGINF</sequence>
<dbReference type="GO" id="GO:0030198">
    <property type="term" value="P:extracellular matrix organization"/>
    <property type="evidence" value="ECO:0007669"/>
    <property type="project" value="TreeGrafter"/>
</dbReference>
<feature type="domain" description="Peptidoglycan binding-like" evidence="3">
    <location>
        <begin position="115"/>
        <end position="174"/>
    </location>
</feature>
<dbReference type="Gene3D" id="1.10.101.10">
    <property type="entry name" value="PGBD-like superfamily/PGBD"/>
    <property type="match status" value="1"/>
</dbReference>
<keyword evidence="1" id="KW-0482">Metalloprotease</keyword>
<evidence type="ECO:0000256" key="1">
    <source>
        <dbReference type="ARBA" id="ARBA00023049"/>
    </source>
</evidence>
<proteinExistence type="predicted"/>
<dbReference type="PANTHER" id="PTHR10201:SF323">
    <property type="entry name" value="MATRIX METALLOPROTEINASE-21"/>
    <property type="match status" value="1"/>
</dbReference>
<dbReference type="InterPro" id="IPR002477">
    <property type="entry name" value="Peptidoglycan-bd-like"/>
</dbReference>
<dbReference type="GO" id="GO:0030574">
    <property type="term" value="P:collagen catabolic process"/>
    <property type="evidence" value="ECO:0007669"/>
    <property type="project" value="TreeGrafter"/>
</dbReference>
<keyword evidence="1" id="KW-0378">Hydrolase</keyword>
<name>A0A915IRA5_ROMCU</name>
<accession>A0A915IRA5</accession>
<dbReference type="InterPro" id="IPR036365">
    <property type="entry name" value="PGBD-like_sf"/>
</dbReference>
<keyword evidence="1" id="KW-0645">Protease</keyword>
<dbReference type="AlphaFoldDB" id="A0A915IRA5"/>
<organism evidence="4 5">
    <name type="scientific">Romanomermis culicivorax</name>
    <name type="common">Nematode worm</name>
    <dbReference type="NCBI Taxonomy" id="13658"/>
    <lineage>
        <taxon>Eukaryota</taxon>
        <taxon>Metazoa</taxon>
        <taxon>Ecdysozoa</taxon>
        <taxon>Nematoda</taxon>
        <taxon>Enoplea</taxon>
        <taxon>Dorylaimia</taxon>
        <taxon>Mermithida</taxon>
        <taxon>Mermithoidea</taxon>
        <taxon>Mermithidae</taxon>
        <taxon>Romanomermis</taxon>
    </lineage>
</organism>
<evidence type="ECO:0000256" key="2">
    <source>
        <dbReference type="SAM" id="MobiDB-lite"/>
    </source>
</evidence>
<dbReference type="PANTHER" id="PTHR10201">
    <property type="entry name" value="MATRIX METALLOPROTEINASE"/>
    <property type="match status" value="1"/>
</dbReference>
<feature type="compositionally biased region" description="Basic and acidic residues" evidence="2">
    <location>
        <begin position="59"/>
        <end position="78"/>
    </location>
</feature>
<dbReference type="SUPFAM" id="SSF47090">
    <property type="entry name" value="PGBD-like"/>
    <property type="match status" value="1"/>
</dbReference>
<dbReference type="Proteomes" id="UP000887565">
    <property type="component" value="Unplaced"/>
</dbReference>
<evidence type="ECO:0000313" key="4">
    <source>
        <dbReference type="Proteomes" id="UP000887565"/>
    </source>
</evidence>
<reference evidence="5" key="1">
    <citation type="submission" date="2022-11" db="UniProtKB">
        <authorList>
            <consortium name="WormBaseParasite"/>
        </authorList>
    </citation>
    <scope>IDENTIFICATION</scope>
</reference>
<evidence type="ECO:0000313" key="5">
    <source>
        <dbReference type="WBParaSite" id="nRc.2.0.1.t15929-RA"/>
    </source>
</evidence>
<dbReference type="GO" id="GO:0004222">
    <property type="term" value="F:metalloendopeptidase activity"/>
    <property type="evidence" value="ECO:0007669"/>
    <property type="project" value="TreeGrafter"/>
</dbReference>